<evidence type="ECO:0000313" key="2">
    <source>
        <dbReference type="EMBL" id="AMB86671.1"/>
    </source>
</evidence>
<dbReference type="KEGG" id="pagb:AWM79_15705"/>
<gene>
    <name evidence="2" type="ORF">AWM79_15705</name>
</gene>
<dbReference type="RefSeq" id="WP_060783222.1">
    <property type="nucleotide sequence ID" value="NZ_CP014135.1"/>
</dbReference>
<accession>A0A0X1T3T3</accession>
<evidence type="ECO:0000256" key="1">
    <source>
        <dbReference type="SAM" id="MobiDB-lite"/>
    </source>
</evidence>
<reference evidence="2 3" key="1">
    <citation type="submission" date="2016-01" db="EMBL/GenBank/DDBJ databases">
        <authorList>
            <person name="McClelland M."/>
            <person name="Jain A."/>
            <person name="Saraogi P."/>
            <person name="Mendelson R."/>
            <person name="Westerman R."/>
            <person name="SanMiguel P."/>
            <person name="Csonka L."/>
        </authorList>
    </citation>
    <scope>NUCLEOTIDE SEQUENCE [LARGE SCALE GENOMIC DNA]</scope>
    <source>
        <strain evidence="2 3">NCPPB 2472</strain>
    </source>
</reference>
<organism evidence="2 3">
    <name type="scientific">Pseudomonas agarici</name>
    <dbReference type="NCBI Taxonomy" id="46677"/>
    <lineage>
        <taxon>Bacteria</taxon>
        <taxon>Pseudomonadati</taxon>
        <taxon>Pseudomonadota</taxon>
        <taxon>Gammaproteobacteria</taxon>
        <taxon>Pseudomonadales</taxon>
        <taxon>Pseudomonadaceae</taxon>
        <taxon>Pseudomonas</taxon>
    </lineage>
</organism>
<dbReference type="AlphaFoldDB" id="A0A0X1T3T3"/>
<sequence>MSPVAEKPPIKAPSKPKGSARKGKQVGLRSKPQAKSAWDRLPFAGKDHSRHFSSWDVPMTGGYFGGIEVGKIVARMYFKYLRDEESNPLKLGALHLQLLLTSLDAKVPVTEEEKASLSGQRVGFMSEVYRWLEDAVLKRGSYLDAIPERSFVKDANEHPARTDAALMAAIEARGAK</sequence>
<proteinExistence type="predicted"/>
<keyword evidence="3" id="KW-1185">Reference proteome</keyword>
<name>A0A0X1T3T3_PSEAA</name>
<protein>
    <submittedName>
        <fullName evidence="2">Uncharacterized protein</fullName>
    </submittedName>
</protein>
<dbReference type="EMBL" id="CP014135">
    <property type="protein sequence ID" value="AMB86671.1"/>
    <property type="molecule type" value="Genomic_DNA"/>
</dbReference>
<feature type="region of interest" description="Disordered" evidence="1">
    <location>
        <begin position="1"/>
        <end position="37"/>
    </location>
</feature>
<dbReference type="Proteomes" id="UP000063229">
    <property type="component" value="Chromosome"/>
</dbReference>
<dbReference type="STRING" id="46677.AWM79_15705"/>
<evidence type="ECO:0000313" key="3">
    <source>
        <dbReference type="Proteomes" id="UP000063229"/>
    </source>
</evidence>